<dbReference type="KEGG" id="smo:SELMODRAFT_75609"/>
<proteinExistence type="predicted"/>
<dbReference type="InterPro" id="IPR045210">
    <property type="entry name" value="RING-Ubox_PUB"/>
</dbReference>
<dbReference type="InParanoid" id="D8QPH0"/>
<comment type="catalytic activity">
    <reaction evidence="1">
        <text>S-ubiquitinyl-[E2 ubiquitin-conjugating enzyme]-L-cysteine + [acceptor protein]-L-lysine = [E2 ubiquitin-conjugating enzyme]-L-cysteine + N(6)-ubiquitinyl-[acceptor protein]-L-lysine.</text>
        <dbReference type="EC" id="2.3.2.27"/>
    </reaction>
</comment>
<feature type="domain" description="U-box" evidence="8">
    <location>
        <begin position="247"/>
        <end position="321"/>
    </location>
</feature>
<protein>
    <recommendedName>
        <fullName evidence="3">RING-type E3 ubiquitin transferase</fullName>
        <ecNumber evidence="3">2.3.2.27</ecNumber>
    </recommendedName>
</protein>
<evidence type="ECO:0000313" key="9">
    <source>
        <dbReference type="EMBL" id="EFJ37619.1"/>
    </source>
</evidence>
<dbReference type="GO" id="GO:0016567">
    <property type="term" value="P:protein ubiquitination"/>
    <property type="evidence" value="ECO:0007669"/>
    <property type="project" value="UniProtKB-UniPathway"/>
</dbReference>
<keyword evidence="5" id="KW-0677">Repeat</keyword>
<dbReference type="InterPro" id="IPR011989">
    <property type="entry name" value="ARM-like"/>
</dbReference>
<dbReference type="InterPro" id="IPR003613">
    <property type="entry name" value="Ubox_domain"/>
</dbReference>
<dbReference type="Pfam" id="PF25598">
    <property type="entry name" value="ARM_PUB"/>
    <property type="match status" value="1"/>
</dbReference>
<dbReference type="Pfam" id="PF04564">
    <property type="entry name" value="U-box"/>
    <property type="match status" value="1"/>
</dbReference>
<evidence type="ECO:0000313" key="10">
    <source>
        <dbReference type="Proteomes" id="UP000001514"/>
    </source>
</evidence>
<dbReference type="EC" id="2.3.2.27" evidence="3"/>
<dbReference type="eggNOG" id="KOG0167">
    <property type="taxonomic scope" value="Eukaryota"/>
</dbReference>
<keyword evidence="4" id="KW-0808">Transferase</keyword>
<gene>
    <name evidence="9" type="ORF">SELMODRAFT_75609</name>
</gene>
<feature type="repeat" description="ARM" evidence="7">
    <location>
        <begin position="392"/>
        <end position="434"/>
    </location>
</feature>
<dbReference type="CDD" id="cd16664">
    <property type="entry name" value="RING-Ubox_PUB"/>
    <property type="match status" value="1"/>
</dbReference>
<evidence type="ECO:0000256" key="3">
    <source>
        <dbReference type="ARBA" id="ARBA00012483"/>
    </source>
</evidence>
<dbReference type="InterPro" id="IPR057623">
    <property type="entry name" value="PUB12-19-like_N"/>
</dbReference>
<dbReference type="SMART" id="SM00504">
    <property type="entry name" value="Ubox"/>
    <property type="match status" value="1"/>
</dbReference>
<dbReference type="InterPro" id="IPR000225">
    <property type="entry name" value="Armadillo"/>
</dbReference>
<evidence type="ECO:0000256" key="6">
    <source>
        <dbReference type="ARBA" id="ARBA00022786"/>
    </source>
</evidence>
<dbReference type="FunFam" id="3.30.40.10:FF:000114">
    <property type="entry name" value="RING-type E3 ubiquitin transferase"/>
    <property type="match status" value="1"/>
</dbReference>
<evidence type="ECO:0000256" key="4">
    <source>
        <dbReference type="ARBA" id="ARBA00022679"/>
    </source>
</evidence>
<keyword evidence="6" id="KW-0833">Ubl conjugation pathway</keyword>
<dbReference type="Gramene" id="EFJ37619">
    <property type="protein sequence ID" value="EFJ37619"/>
    <property type="gene ID" value="SELMODRAFT_75609"/>
</dbReference>
<dbReference type="SUPFAM" id="SSF48371">
    <property type="entry name" value="ARM repeat"/>
    <property type="match status" value="1"/>
</dbReference>
<dbReference type="FunCoup" id="D8QPH0">
    <property type="interactions" value="1622"/>
</dbReference>
<dbReference type="PANTHER" id="PTHR23315">
    <property type="entry name" value="U BOX DOMAIN-CONTAINING"/>
    <property type="match status" value="1"/>
</dbReference>
<sequence>MAAASRVVVQELLEAANLVASHHQQAYLGPCQRKTLTVILRRVRLMLPVVEEVRDGNLLLPPSAVIAFQELHSVMLRAGELADELRESSQLWLLAECELYSTKLFELSRDMAAPLSMLPLSLLELPIEIKEQVELLKLQARRFKLFVDPVELDLQAKLLELLKEFEKKRTPSSDRIEELFKRLLLTSAKECQRELEQLRKLASSSSSTTSTTTTRLISFLCFSSCVLYGMVSEDPQLVTSLSLSSSSIPDEYKCPISLELMRDPVIIATGQTYDRSSIQRWVEAGNITCPKSGQKLIHMTLIPNFALRSLIAQWCEKNKVPFWMSGKDSRATVGVDHIANAQATIAAARMTASFLVGKLAMGPPDIQRQAAYELRLLAKIGMENRRCIAEAGAIPFLVSLLLSRDASAQENAITALLNLSIFDSNKSLIMTAGALDPIVVVLCNGHSTEARENAAATIFSLSTSDENKVAIGNKGQAIPALVELLQKGTQTGKKDAVSALFNLSLLDENKEKVVQAGAVTSLVENLEQYMDDEGNAELLENSLALLGLLAASEPGAKSIARSSAMSFLVRILESGSPREKENATGVLLALCRGGDHSVVRCLLTVPGSITALHSLLASGSSRAKRKATSLMKILQNWDPSNKDSPGRQ</sequence>
<dbReference type="InterPro" id="IPR058678">
    <property type="entry name" value="ARM_PUB"/>
</dbReference>
<evidence type="ECO:0000256" key="1">
    <source>
        <dbReference type="ARBA" id="ARBA00000900"/>
    </source>
</evidence>
<dbReference type="GO" id="GO:0061630">
    <property type="term" value="F:ubiquitin protein ligase activity"/>
    <property type="evidence" value="ECO:0007669"/>
    <property type="project" value="UniProtKB-EC"/>
</dbReference>
<dbReference type="EMBL" id="GL377565">
    <property type="protein sequence ID" value="EFJ37619.1"/>
    <property type="molecule type" value="Genomic_DNA"/>
</dbReference>
<dbReference type="Gene3D" id="3.30.40.10">
    <property type="entry name" value="Zinc/RING finger domain, C3HC4 (zinc finger)"/>
    <property type="match status" value="1"/>
</dbReference>
<evidence type="ECO:0000256" key="2">
    <source>
        <dbReference type="ARBA" id="ARBA00004906"/>
    </source>
</evidence>
<dbReference type="OMA" id="GQRLIHT"/>
<dbReference type="PROSITE" id="PS50176">
    <property type="entry name" value="ARM_REPEAT"/>
    <property type="match status" value="2"/>
</dbReference>
<dbReference type="GO" id="GO:0005634">
    <property type="term" value="C:nucleus"/>
    <property type="evidence" value="ECO:0000318"/>
    <property type="project" value="GO_Central"/>
</dbReference>
<reference evidence="9 10" key="1">
    <citation type="journal article" date="2011" name="Science">
        <title>The Selaginella genome identifies genetic changes associated with the evolution of vascular plants.</title>
        <authorList>
            <person name="Banks J.A."/>
            <person name="Nishiyama T."/>
            <person name="Hasebe M."/>
            <person name="Bowman J.L."/>
            <person name="Gribskov M."/>
            <person name="dePamphilis C."/>
            <person name="Albert V.A."/>
            <person name="Aono N."/>
            <person name="Aoyama T."/>
            <person name="Ambrose B.A."/>
            <person name="Ashton N.W."/>
            <person name="Axtell M.J."/>
            <person name="Barker E."/>
            <person name="Barker M.S."/>
            <person name="Bennetzen J.L."/>
            <person name="Bonawitz N.D."/>
            <person name="Chapple C."/>
            <person name="Cheng C."/>
            <person name="Correa L.G."/>
            <person name="Dacre M."/>
            <person name="DeBarry J."/>
            <person name="Dreyer I."/>
            <person name="Elias M."/>
            <person name="Engstrom E.M."/>
            <person name="Estelle M."/>
            <person name="Feng L."/>
            <person name="Finet C."/>
            <person name="Floyd S.K."/>
            <person name="Frommer W.B."/>
            <person name="Fujita T."/>
            <person name="Gramzow L."/>
            <person name="Gutensohn M."/>
            <person name="Harholt J."/>
            <person name="Hattori M."/>
            <person name="Heyl A."/>
            <person name="Hirai T."/>
            <person name="Hiwatashi Y."/>
            <person name="Ishikawa M."/>
            <person name="Iwata M."/>
            <person name="Karol K.G."/>
            <person name="Koehler B."/>
            <person name="Kolukisaoglu U."/>
            <person name="Kubo M."/>
            <person name="Kurata T."/>
            <person name="Lalonde S."/>
            <person name="Li K."/>
            <person name="Li Y."/>
            <person name="Litt A."/>
            <person name="Lyons E."/>
            <person name="Manning G."/>
            <person name="Maruyama T."/>
            <person name="Michael T.P."/>
            <person name="Mikami K."/>
            <person name="Miyazaki S."/>
            <person name="Morinaga S."/>
            <person name="Murata T."/>
            <person name="Mueller-Roeber B."/>
            <person name="Nelson D.R."/>
            <person name="Obara M."/>
            <person name="Oguri Y."/>
            <person name="Olmstead R.G."/>
            <person name="Onodera N."/>
            <person name="Petersen B.L."/>
            <person name="Pils B."/>
            <person name="Prigge M."/>
            <person name="Rensing S.A."/>
            <person name="Riano-Pachon D.M."/>
            <person name="Roberts A.W."/>
            <person name="Sato Y."/>
            <person name="Scheller H.V."/>
            <person name="Schulz B."/>
            <person name="Schulz C."/>
            <person name="Shakirov E.V."/>
            <person name="Shibagaki N."/>
            <person name="Shinohara N."/>
            <person name="Shippen D.E."/>
            <person name="Soerensen I."/>
            <person name="Sotooka R."/>
            <person name="Sugimoto N."/>
            <person name="Sugita M."/>
            <person name="Sumikawa N."/>
            <person name="Tanurdzic M."/>
            <person name="Theissen G."/>
            <person name="Ulvskov P."/>
            <person name="Wakazuki S."/>
            <person name="Weng J.K."/>
            <person name="Willats W.W."/>
            <person name="Wipf D."/>
            <person name="Wolf P.G."/>
            <person name="Yang L."/>
            <person name="Zimmer A.D."/>
            <person name="Zhu Q."/>
            <person name="Mitros T."/>
            <person name="Hellsten U."/>
            <person name="Loque D."/>
            <person name="Otillar R."/>
            <person name="Salamov A."/>
            <person name="Schmutz J."/>
            <person name="Shapiro H."/>
            <person name="Lindquist E."/>
            <person name="Lucas S."/>
            <person name="Rokhsar D."/>
            <person name="Grigoriev I.V."/>
        </authorList>
    </citation>
    <scope>NUCLEOTIDE SEQUENCE [LARGE SCALE GENOMIC DNA]</scope>
</reference>
<dbReference type="AlphaFoldDB" id="D8QPH0"/>
<dbReference type="InterPro" id="IPR013083">
    <property type="entry name" value="Znf_RING/FYVE/PHD"/>
</dbReference>
<name>D8QPH0_SELML</name>
<dbReference type="FunFam" id="1.25.10.10:FF:000678">
    <property type="entry name" value="RING-type E3 ubiquitin transferase"/>
    <property type="match status" value="1"/>
</dbReference>
<organism evidence="10">
    <name type="scientific">Selaginella moellendorffii</name>
    <name type="common">Spikemoss</name>
    <dbReference type="NCBI Taxonomy" id="88036"/>
    <lineage>
        <taxon>Eukaryota</taxon>
        <taxon>Viridiplantae</taxon>
        <taxon>Streptophyta</taxon>
        <taxon>Embryophyta</taxon>
        <taxon>Tracheophyta</taxon>
        <taxon>Lycopodiopsida</taxon>
        <taxon>Selaginellales</taxon>
        <taxon>Selaginellaceae</taxon>
        <taxon>Selaginella</taxon>
    </lineage>
</organism>
<dbReference type="GO" id="GO:0005737">
    <property type="term" value="C:cytoplasm"/>
    <property type="evidence" value="ECO:0000318"/>
    <property type="project" value="GO_Central"/>
</dbReference>
<dbReference type="Gene3D" id="1.25.10.10">
    <property type="entry name" value="Leucine-rich Repeat Variant"/>
    <property type="match status" value="2"/>
</dbReference>
<dbReference type="UniPathway" id="UPA00143"/>
<dbReference type="SUPFAM" id="SSF57850">
    <property type="entry name" value="RING/U-box"/>
    <property type="match status" value="1"/>
</dbReference>
<dbReference type="PROSITE" id="PS51698">
    <property type="entry name" value="U_BOX"/>
    <property type="match status" value="1"/>
</dbReference>
<dbReference type="Proteomes" id="UP000001514">
    <property type="component" value="Unassembled WGS sequence"/>
</dbReference>
<evidence type="ECO:0000259" key="8">
    <source>
        <dbReference type="PROSITE" id="PS51698"/>
    </source>
</evidence>
<evidence type="ECO:0000256" key="5">
    <source>
        <dbReference type="ARBA" id="ARBA00022737"/>
    </source>
</evidence>
<feature type="repeat" description="ARM" evidence="7">
    <location>
        <begin position="476"/>
        <end position="518"/>
    </location>
</feature>
<dbReference type="Pfam" id="PF25368">
    <property type="entry name" value="PUB10_N"/>
    <property type="match status" value="1"/>
</dbReference>
<keyword evidence="10" id="KW-1185">Reference proteome</keyword>
<dbReference type="InterPro" id="IPR016024">
    <property type="entry name" value="ARM-type_fold"/>
</dbReference>
<comment type="pathway">
    <text evidence="2">Protein modification; protein ubiquitination.</text>
</comment>
<dbReference type="PANTHER" id="PTHR23315:SF224">
    <property type="entry name" value="U-BOX DOMAIN-CONTAINING PROTEIN 1"/>
    <property type="match status" value="1"/>
</dbReference>
<dbReference type="SMART" id="SM00185">
    <property type="entry name" value="ARM"/>
    <property type="match status" value="5"/>
</dbReference>
<accession>D8QPH0</accession>
<dbReference type="HOGENOM" id="CLU_006348_5_1_1"/>
<evidence type="ECO:0000256" key="7">
    <source>
        <dbReference type="PROSITE-ProRule" id="PRU00259"/>
    </source>
</evidence>